<name>A0A916JQC6_9FLAO</name>
<dbReference type="Gene3D" id="1.25.40.10">
    <property type="entry name" value="Tetratricopeptide repeat domain"/>
    <property type="match status" value="1"/>
</dbReference>
<gene>
    <name evidence="1" type="ORF">CRYO30217_03056</name>
</gene>
<accession>A0A916JQC6</accession>
<dbReference type="AlphaFoldDB" id="A0A916JQC6"/>
<reference evidence="1" key="1">
    <citation type="submission" date="2021-04" db="EMBL/GenBank/DDBJ databases">
        <authorList>
            <person name="Rodrigo-Torres L."/>
            <person name="Arahal R. D."/>
            <person name="Lucena T."/>
        </authorList>
    </citation>
    <scope>NUCLEOTIDE SEQUENCE</scope>
    <source>
        <strain evidence="1">AS29M-1</strain>
    </source>
</reference>
<dbReference type="EMBL" id="OU015584">
    <property type="protein sequence ID" value="CAG5086243.1"/>
    <property type="molecule type" value="Genomic_DNA"/>
</dbReference>
<sequence length="314" mass="36609">MMWIKNISIFILMLTLNLSIFSQDKNKYCIYDQVAIEKYGNKEFKDALAYIDTAITMCKELESDPYVYHIKGFICYELYKSEELDDPYSNYRAQAFEAFLKSNELDEGKEFTSKNTKSLRNICIRIQKNIAQSLDTVNYKEALKLDKLYHQSVERSGVKLDLKEHDITFNNMIGSIFVELYENQKGSREDFVDSAIVYYEKALSIDTLGFDANKNLGYLYHNLSIDIILNMDPEDDILTMYENQEKSSALGLKSLPYLKRAHEQQPKNRDVLYGLAGIYFMLQEKEKSDFYQKLYDELTKEQQGDGMSPPNNDN</sequence>
<dbReference type="KEGG" id="ptan:CRYO30217_03056"/>
<evidence type="ECO:0000313" key="2">
    <source>
        <dbReference type="Proteomes" id="UP000683507"/>
    </source>
</evidence>
<dbReference type="InterPro" id="IPR011990">
    <property type="entry name" value="TPR-like_helical_dom_sf"/>
</dbReference>
<protein>
    <recommendedName>
        <fullName evidence="3">Tetratricopeptide repeat protein</fullName>
    </recommendedName>
</protein>
<evidence type="ECO:0008006" key="3">
    <source>
        <dbReference type="Google" id="ProtNLM"/>
    </source>
</evidence>
<dbReference type="RefSeq" id="WP_258543247.1">
    <property type="nucleotide sequence ID" value="NZ_OU015584.1"/>
</dbReference>
<proteinExistence type="predicted"/>
<dbReference type="SUPFAM" id="SSF48452">
    <property type="entry name" value="TPR-like"/>
    <property type="match status" value="1"/>
</dbReference>
<dbReference type="Proteomes" id="UP000683507">
    <property type="component" value="Chromosome"/>
</dbReference>
<evidence type="ECO:0000313" key="1">
    <source>
        <dbReference type="EMBL" id="CAG5086243.1"/>
    </source>
</evidence>
<organism evidence="1 2">
    <name type="scientific">Parvicella tangerina</name>
    <dbReference type="NCBI Taxonomy" id="2829795"/>
    <lineage>
        <taxon>Bacteria</taxon>
        <taxon>Pseudomonadati</taxon>
        <taxon>Bacteroidota</taxon>
        <taxon>Flavobacteriia</taxon>
        <taxon>Flavobacteriales</taxon>
        <taxon>Parvicellaceae</taxon>
        <taxon>Parvicella</taxon>
    </lineage>
</organism>
<keyword evidence="2" id="KW-1185">Reference proteome</keyword>